<dbReference type="RefSeq" id="WP_027215403.1">
    <property type="nucleotide sequence ID" value="NZ_FOGJ01000003.1"/>
</dbReference>
<dbReference type="InterPro" id="IPR000718">
    <property type="entry name" value="Peptidase_M13"/>
</dbReference>
<comment type="cofactor">
    <cofactor evidence="1">
        <name>Zn(2+)</name>
        <dbReference type="ChEBI" id="CHEBI:29105"/>
    </cofactor>
</comment>
<dbReference type="CDD" id="cd08662">
    <property type="entry name" value="M13"/>
    <property type="match status" value="1"/>
</dbReference>
<name>A0A1H9MDD2_BUTFI</name>
<evidence type="ECO:0000256" key="7">
    <source>
        <dbReference type="ARBA" id="ARBA00023049"/>
    </source>
</evidence>
<dbReference type="GO" id="GO:0004222">
    <property type="term" value="F:metalloendopeptidase activity"/>
    <property type="evidence" value="ECO:0007669"/>
    <property type="project" value="InterPro"/>
</dbReference>
<dbReference type="PRINTS" id="PR00786">
    <property type="entry name" value="NEPRILYSIN"/>
</dbReference>
<proteinExistence type="inferred from homology"/>
<evidence type="ECO:0000313" key="11">
    <source>
        <dbReference type="EMBL" id="SER21770.1"/>
    </source>
</evidence>
<dbReference type="GO" id="GO:0016485">
    <property type="term" value="P:protein processing"/>
    <property type="evidence" value="ECO:0007669"/>
    <property type="project" value="TreeGrafter"/>
</dbReference>
<dbReference type="InterPro" id="IPR024079">
    <property type="entry name" value="MetalloPept_cat_dom_sf"/>
</dbReference>
<keyword evidence="3" id="KW-0645">Protease</keyword>
<sequence length="685" mass="75909">MLRLSKSKSLLSVILAASVMIVPQASITAFADEVATTSIETQLETLSQATGTSYKDNFYDVVNATTFASHEIPATSAQWSWFGELSDEQDVQMEEIFNEINSKENYGKGTPEQKLHDLYELYADTEARNADGLGEFQSYLDAIVNSQNLTEYVTAVMSLSVDCGYGSILPSFGVSQDDLDSTQYVVVADAGDSLMGKDYYETEGYEAYIELYNQYLGNLLVVNGFSEADAQRMVANTDKVARDLASAELERTDYYDIEKVYNVYTEADIIAAFPSIDMASYMQALGFAGQDRYLVPDEDKFAECASLLTEDNLQVLKDYSATVLVSDLASITTQTAYDLTVELSNKLNGITEARPNEYYWMAQTAAALEWNYGLLYTDNYCSEEAKKEVTNMITEIIAEYKNIIGAQTWMSDVTKQAAIAKLDTLQVKVGYPDDFSYYLSLEAPIAGKKEGGSLTANTITMHQRYVAYELSLLGKPVDKTKWIATPQTINAFYDPANNGITILAGIMQDPFYNPDASEAANLGAIGVVIGHEISHAFDSSGSQYDANGNYNPWWTEDEYITYTNMCQDIIDYYDVFPSVETGSTVDGALTITENIADLGGMYAVTQIIGHDKDALQEAFVSYANMWAEKMTYEYASMLLMMDVHSPGRARVNAVVSSMDAFYEAFDIQEGDGMYVAPEDRVGIWK</sequence>
<feature type="domain" description="Peptidase M13 C-terminal" evidence="9">
    <location>
        <begin position="490"/>
        <end position="681"/>
    </location>
</feature>
<feature type="chain" id="PRO_5010190978" evidence="8">
    <location>
        <begin position="32"/>
        <end position="685"/>
    </location>
</feature>
<feature type="domain" description="Peptidase M13 N-terminal" evidence="10">
    <location>
        <begin position="55"/>
        <end position="432"/>
    </location>
</feature>
<reference evidence="11 12" key="1">
    <citation type="submission" date="2016-10" db="EMBL/GenBank/DDBJ databases">
        <authorList>
            <person name="de Groot N.N."/>
        </authorList>
    </citation>
    <scope>NUCLEOTIDE SEQUENCE [LARGE SCALE GENOMIC DNA]</scope>
    <source>
        <strain evidence="11 12">AR40</strain>
    </source>
</reference>
<evidence type="ECO:0000256" key="4">
    <source>
        <dbReference type="ARBA" id="ARBA00022723"/>
    </source>
</evidence>
<accession>A0A1H9MDD2</accession>
<dbReference type="OrthoDB" id="9775677at2"/>
<dbReference type="Gene3D" id="1.10.1380.10">
    <property type="entry name" value="Neutral endopeptidase , domain2"/>
    <property type="match status" value="1"/>
</dbReference>
<evidence type="ECO:0000259" key="10">
    <source>
        <dbReference type="Pfam" id="PF05649"/>
    </source>
</evidence>
<evidence type="ECO:0000256" key="8">
    <source>
        <dbReference type="SAM" id="SignalP"/>
    </source>
</evidence>
<dbReference type="Gene3D" id="3.40.390.10">
    <property type="entry name" value="Collagenase (Catalytic Domain)"/>
    <property type="match status" value="1"/>
</dbReference>
<comment type="similarity">
    <text evidence="2">Belongs to the peptidase M13 family.</text>
</comment>
<evidence type="ECO:0000256" key="5">
    <source>
        <dbReference type="ARBA" id="ARBA00022801"/>
    </source>
</evidence>
<evidence type="ECO:0000256" key="2">
    <source>
        <dbReference type="ARBA" id="ARBA00007357"/>
    </source>
</evidence>
<evidence type="ECO:0000313" key="12">
    <source>
        <dbReference type="Proteomes" id="UP000182584"/>
    </source>
</evidence>
<gene>
    <name evidence="11" type="ORF">SAMN04487884_10363</name>
</gene>
<feature type="signal peptide" evidence="8">
    <location>
        <begin position="1"/>
        <end position="31"/>
    </location>
</feature>
<dbReference type="AlphaFoldDB" id="A0A1H9MDD2"/>
<dbReference type="PANTHER" id="PTHR11733">
    <property type="entry name" value="ZINC METALLOPROTEASE FAMILY M13 NEPRILYSIN-RELATED"/>
    <property type="match status" value="1"/>
</dbReference>
<keyword evidence="5" id="KW-0378">Hydrolase</keyword>
<dbReference type="InterPro" id="IPR042089">
    <property type="entry name" value="Peptidase_M13_dom_2"/>
</dbReference>
<dbReference type="eggNOG" id="COG3590">
    <property type="taxonomic scope" value="Bacteria"/>
</dbReference>
<dbReference type="Pfam" id="PF05649">
    <property type="entry name" value="Peptidase_M13_N"/>
    <property type="match status" value="1"/>
</dbReference>
<dbReference type="PROSITE" id="PS51885">
    <property type="entry name" value="NEPRILYSIN"/>
    <property type="match status" value="1"/>
</dbReference>
<evidence type="ECO:0000256" key="3">
    <source>
        <dbReference type="ARBA" id="ARBA00022670"/>
    </source>
</evidence>
<dbReference type="InterPro" id="IPR018497">
    <property type="entry name" value="Peptidase_M13_C"/>
</dbReference>
<keyword evidence="6" id="KW-0862">Zinc</keyword>
<keyword evidence="7" id="KW-0482">Metalloprotease</keyword>
<dbReference type="Pfam" id="PF01431">
    <property type="entry name" value="Peptidase_M13"/>
    <property type="match status" value="1"/>
</dbReference>
<protein>
    <submittedName>
        <fullName evidence="11">Putative endopeptidase</fullName>
    </submittedName>
</protein>
<evidence type="ECO:0000259" key="9">
    <source>
        <dbReference type="Pfam" id="PF01431"/>
    </source>
</evidence>
<dbReference type="Proteomes" id="UP000182584">
    <property type="component" value="Unassembled WGS sequence"/>
</dbReference>
<evidence type="ECO:0000256" key="1">
    <source>
        <dbReference type="ARBA" id="ARBA00001947"/>
    </source>
</evidence>
<dbReference type="PANTHER" id="PTHR11733:SF167">
    <property type="entry name" value="FI17812P1-RELATED"/>
    <property type="match status" value="1"/>
</dbReference>
<dbReference type="InterPro" id="IPR008753">
    <property type="entry name" value="Peptidase_M13_N"/>
</dbReference>
<organism evidence="11 12">
    <name type="scientific">Butyrivibrio fibrisolvens</name>
    <dbReference type="NCBI Taxonomy" id="831"/>
    <lineage>
        <taxon>Bacteria</taxon>
        <taxon>Bacillati</taxon>
        <taxon>Bacillota</taxon>
        <taxon>Clostridia</taxon>
        <taxon>Lachnospirales</taxon>
        <taxon>Lachnospiraceae</taxon>
        <taxon>Butyrivibrio</taxon>
    </lineage>
</organism>
<evidence type="ECO:0000256" key="6">
    <source>
        <dbReference type="ARBA" id="ARBA00022833"/>
    </source>
</evidence>
<dbReference type="SUPFAM" id="SSF55486">
    <property type="entry name" value="Metalloproteases ('zincins'), catalytic domain"/>
    <property type="match status" value="1"/>
</dbReference>
<keyword evidence="8" id="KW-0732">Signal</keyword>
<dbReference type="EMBL" id="FOGJ01000003">
    <property type="protein sequence ID" value="SER21770.1"/>
    <property type="molecule type" value="Genomic_DNA"/>
</dbReference>
<dbReference type="GO" id="GO:0005886">
    <property type="term" value="C:plasma membrane"/>
    <property type="evidence" value="ECO:0007669"/>
    <property type="project" value="TreeGrafter"/>
</dbReference>
<dbReference type="GO" id="GO:0046872">
    <property type="term" value="F:metal ion binding"/>
    <property type="evidence" value="ECO:0007669"/>
    <property type="project" value="UniProtKB-KW"/>
</dbReference>
<keyword evidence="4" id="KW-0479">Metal-binding</keyword>